<accession>A0AAV0B483</accession>
<evidence type="ECO:0000256" key="4">
    <source>
        <dbReference type="ARBA" id="ARBA00022679"/>
    </source>
</evidence>
<evidence type="ECO:0000256" key="10">
    <source>
        <dbReference type="ARBA" id="ARBA00024221"/>
    </source>
</evidence>
<keyword evidence="3" id="KW-0444">Lipid biosynthesis</keyword>
<evidence type="ECO:0000256" key="6">
    <source>
        <dbReference type="ARBA" id="ARBA00023098"/>
    </source>
</evidence>
<evidence type="ECO:0000256" key="7">
    <source>
        <dbReference type="ARBA" id="ARBA00023209"/>
    </source>
</evidence>
<comment type="similarity">
    <text evidence="2">Belongs to the cytidylyltransferase family.</text>
</comment>
<evidence type="ECO:0000256" key="1">
    <source>
        <dbReference type="ARBA" id="ARBA00005189"/>
    </source>
</evidence>
<feature type="compositionally biased region" description="Low complexity" evidence="12">
    <location>
        <begin position="143"/>
        <end position="156"/>
    </location>
</feature>
<dbReference type="GO" id="GO:0005737">
    <property type="term" value="C:cytoplasm"/>
    <property type="evidence" value="ECO:0007669"/>
    <property type="project" value="TreeGrafter"/>
</dbReference>
<evidence type="ECO:0000256" key="11">
    <source>
        <dbReference type="ARBA" id="ARBA00031473"/>
    </source>
</evidence>
<keyword evidence="5 14" id="KW-0548">Nucleotidyltransferase</keyword>
<dbReference type="GO" id="GO:0004306">
    <property type="term" value="F:ethanolamine-phosphate cytidylyltransferase activity"/>
    <property type="evidence" value="ECO:0007669"/>
    <property type="project" value="UniProtKB-EC"/>
</dbReference>
<keyword evidence="8" id="KW-1208">Phospholipid metabolism</keyword>
<comment type="caution">
    <text evidence="14">The sequence shown here is derived from an EMBL/GenBank/DDBJ whole genome shotgun (WGS) entry which is preliminary data.</text>
</comment>
<keyword evidence="6" id="KW-0443">Lipid metabolism</keyword>
<keyword evidence="7" id="KW-0594">Phospholipid biosynthesis</keyword>
<organism evidence="14 15">
    <name type="scientific">Phakopsora pachyrhizi</name>
    <name type="common">Asian soybean rust disease fungus</name>
    <dbReference type="NCBI Taxonomy" id="170000"/>
    <lineage>
        <taxon>Eukaryota</taxon>
        <taxon>Fungi</taxon>
        <taxon>Dikarya</taxon>
        <taxon>Basidiomycota</taxon>
        <taxon>Pucciniomycotina</taxon>
        <taxon>Pucciniomycetes</taxon>
        <taxon>Pucciniales</taxon>
        <taxon>Phakopsoraceae</taxon>
        <taxon>Phakopsora</taxon>
    </lineage>
</organism>
<evidence type="ECO:0000313" key="15">
    <source>
        <dbReference type="Proteomes" id="UP001153365"/>
    </source>
</evidence>
<dbReference type="GO" id="GO:0006646">
    <property type="term" value="P:phosphatidylethanolamine biosynthetic process"/>
    <property type="evidence" value="ECO:0007669"/>
    <property type="project" value="InterPro"/>
</dbReference>
<dbReference type="InterPro" id="IPR014729">
    <property type="entry name" value="Rossmann-like_a/b/a_fold"/>
</dbReference>
<dbReference type="EC" id="2.7.7.14" evidence="10"/>
<dbReference type="PANTHER" id="PTHR45780">
    <property type="entry name" value="ETHANOLAMINE-PHOSPHATE CYTIDYLYLTRANSFERASE"/>
    <property type="match status" value="1"/>
</dbReference>
<dbReference type="CDD" id="cd02174">
    <property type="entry name" value="CCT"/>
    <property type="match status" value="1"/>
</dbReference>
<comment type="pathway">
    <text evidence="9">Phospholipid metabolism; phosphatidylethanolamine biosynthesis; phosphatidylethanolamine from ethanolamine: step 2/3.</text>
</comment>
<feature type="non-terminal residue" evidence="14">
    <location>
        <position position="1"/>
    </location>
</feature>
<feature type="domain" description="Cytidyltransferase-like" evidence="13">
    <location>
        <begin position="2"/>
        <end position="116"/>
    </location>
</feature>
<dbReference type="InterPro" id="IPR004821">
    <property type="entry name" value="Cyt_trans-like"/>
</dbReference>
<dbReference type="InterPro" id="IPR041723">
    <property type="entry name" value="CCT"/>
</dbReference>
<dbReference type="AlphaFoldDB" id="A0AAV0B483"/>
<dbReference type="SUPFAM" id="SSF52374">
    <property type="entry name" value="Nucleotidylyl transferase"/>
    <property type="match status" value="1"/>
</dbReference>
<evidence type="ECO:0000256" key="9">
    <source>
        <dbReference type="ARBA" id="ARBA00024191"/>
    </source>
</evidence>
<evidence type="ECO:0000256" key="8">
    <source>
        <dbReference type="ARBA" id="ARBA00023264"/>
    </source>
</evidence>
<dbReference type="InterPro" id="IPR044608">
    <property type="entry name" value="Ect1/PCYT2"/>
</dbReference>
<dbReference type="Proteomes" id="UP001153365">
    <property type="component" value="Unassembled WGS sequence"/>
</dbReference>
<dbReference type="Gene3D" id="3.40.50.620">
    <property type="entry name" value="HUPs"/>
    <property type="match status" value="2"/>
</dbReference>
<feature type="region of interest" description="Disordered" evidence="12">
    <location>
        <begin position="136"/>
        <end position="159"/>
    </location>
</feature>
<name>A0AAV0B483_PHAPC</name>
<sequence>LFHYGHANALRQSKGLADELIVGCHSDLEIQSNKGPTVLTQSERCELLNGCRWVDQVVPDAPYSTQLEFIKPFEIDFVAHGDDITTDSAGLDSYRFVKEAGLYKEFQRTRSISTTDTLSRILSPDRSFTRTLHSTFQAPKLPPSSSSVEGSPGPIEEPSPRFRDGHLLAMVRPPIDLHLKGDKSDELKEAQKNWTIYLHGPFDLFSAEDLKLFEQITENGRFNLLVGIWTNKDIEEKLKQPVVWNFQERALTVLQCKFVTGLVLPAIPSNQLLKKGSEGQSYFTISHSAFGNSRIGDYQSTLRIFELIKRQHQLYLDRQANKLLKAKLESELEKQQP</sequence>
<dbReference type="EMBL" id="CALTRL010003221">
    <property type="protein sequence ID" value="CAH7678662.1"/>
    <property type="molecule type" value="Genomic_DNA"/>
</dbReference>
<comment type="pathway">
    <text evidence="1">Lipid metabolism.</text>
</comment>
<evidence type="ECO:0000256" key="3">
    <source>
        <dbReference type="ARBA" id="ARBA00022516"/>
    </source>
</evidence>
<evidence type="ECO:0000256" key="12">
    <source>
        <dbReference type="SAM" id="MobiDB-lite"/>
    </source>
</evidence>
<dbReference type="PANTHER" id="PTHR45780:SF2">
    <property type="entry name" value="ETHANOLAMINE-PHOSPHATE CYTIDYLYLTRANSFERASE"/>
    <property type="match status" value="1"/>
</dbReference>
<evidence type="ECO:0000313" key="14">
    <source>
        <dbReference type="EMBL" id="CAH7678662.1"/>
    </source>
</evidence>
<evidence type="ECO:0000259" key="13">
    <source>
        <dbReference type="Pfam" id="PF01467"/>
    </source>
</evidence>
<gene>
    <name evidence="14" type="ORF">PPACK8108_LOCUS13114</name>
</gene>
<evidence type="ECO:0000256" key="5">
    <source>
        <dbReference type="ARBA" id="ARBA00022695"/>
    </source>
</evidence>
<reference evidence="14" key="1">
    <citation type="submission" date="2022-06" db="EMBL/GenBank/DDBJ databases">
        <authorList>
            <consortium name="SYNGENTA / RWTH Aachen University"/>
        </authorList>
    </citation>
    <scope>NUCLEOTIDE SEQUENCE</scope>
</reference>
<protein>
    <recommendedName>
        <fullName evidence="10">ethanolamine-phosphate cytidylyltransferase</fullName>
        <ecNumber evidence="10">2.7.7.14</ecNumber>
    </recommendedName>
    <alternativeName>
        <fullName evidence="11">CTP:phosphoethanolamine cytidylyltransferase</fullName>
    </alternativeName>
</protein>
<keyword evidence="15" id="KW-1185">Reference proteome</keyword>
<dbReference type="Pfam" id="PF01467">
    <property type="entry name" value="CTP_transf_like"/>
    <property type="match status" value="1"/>
</dbReference>
<evidence type="ECO:0000256" key="2">
    <source>
        <dbReference type="ARBA" id="ARBA00010101"/>
    </source>
</evidence>
<proteinExistence type="inferred from homology"/>
<dbReference type="NCBIfam" id="TIGR00125">
    <property type="entry name" value="cyt_tran_rel"/>
    <property type="match status" value="1"/>
</dbReference>
<keyword evidence="4" id="KW-0808">Transferase</keyword>